<evidence type="ECO:0000256" key="9">
    <source>
        <dbReference type="ARBA" id="ARBA00022857"/>
    </source>
</evidence>
<evidence type="ECO:0000256" key="3">
    <source>
        <dbReference type="ARBA" id="ARBA00022490"/>
    </source>
</evidence>
<dbReference type="AlphaFoldDB" id="A0A4Y8RC27"/>
<organism evidence="13 14">
    <name type="scientific">Jiella endophytica</name>
    <dbReference type="NCBI Taxonomy" id="2558362"/>
    <lineage>
        <taxon>Bacteria</taxon>
        <taxon>Pseudomonadati</taxon>
        <taxon>Pseudomonadota</taxon>
        <taxon>Alphaproteobacteria</taxon>
        <taxon>Hyphomicrobiales</taxon>
        <taxon>Aurantimonadaceae</taxon>
        <taxon>Jiella</taxon>
    </lineage>
</organism>
<evidence type="ECO:0000256" key="5">
    <source>
        <dbReference type="ARBA" id="ARBA00022630"/>
    </source>
</evidence>
<keyword evidence="14" id="KW-1185">Reference proteome</keyword>
<dbReference type="GO" id="GO:0050660">
    <property type="term" value="F:flavin adenine dinucleotide binding"/>
    <property type="evidence" value="ECO:0007669"/>
    <property type="project" value="UniProtKB-UniRule"/>
</dbReference>
<dbReference type="Pfam" id="PF01134">
    <property type="entry name" value="GIDA"/>
    <property type="match status" value="1"/>
</dbReference>
<dbReference type="EC" id="2.1.1.74" evidence="11"/>
<dbReference type="PROSITE" id="PS01281">
    <property type="entry name" value="GIDA_2"/>
    <property type="match status" value="1"/>
</dbReference>
<evidence type="ECO:0000256" key="2">
    <source>
        <dbReference type="ARBA" id="ARBA00003717"/>
    </source>
</evidence>
<keyword evidence="3 11" id="KW-0963">Cytoplasm</keyword>
<keyword evidence="6 11" id="KW-0808">Transferase</keyword>
<evidence type="ECO:0000256" key="10">
    <source>
        <dbReference type="ARBA" id="ARBA00023027"/>
    </source>
</evidence>
<sequence length="473" mass="50392">MSNQPIHVVGGGLAGSEAAWQIAEAGLPVVLHEMRPMRGTEAHKTDGLAELVCSNSFRSDDATANAVGVLHAEMRLAGSLIMAMADRHQVPAGGALAVDREGFSDAVSKALSGHPLVTIERGVVEGLPPEEWGTTIVATGPLTAPSLAEAIAGATGADALAFFDAIAPIVHFDSIDMDKAWFQSRYDKVGPGGTGKDYVNCPLDKETYERFVAALVEGDRTEFKEWEGTPYFDGCLPIEVMAERGPETLRHGPMKPMGLTNAHQPDIKPYAVVQLRQDNALGTLYNIVGFQTKLKYGAQAGIFRMIPGLENAEFARLGGLHRNTYLNSPVLLDGTLRLKARPHLRFAGQITGCEGYVESAAVGLMAGRFTAAERRGESIAVPPQTTASGALIAHITGGHLAHEEDGGKRSFQPMNVNFGLFPALEPGAIQKPEGQKRFRGKEKAVAKKNALARRALADFAAWLAAAGTRQAAE</sequence>
<dbReference type="HAMAP" id="MF_01037">
    <property type="entry name" value="TrmFO"/>
    <property type="match status" value="1"/>
</dbReference>
<dbReference type="InterPro" id="IPR002218">
    <property type="entry name" value="MnmG-rel"/>
</dbReference>
<dbReference type="RefSeq" id="WP_134763857.1">
    <property type="nucleotide sequence ID" value="NZ_SOZD01000008.1"/>
</dbReference>
<dbReference type="InterPro" id="IPR020595">
    <property type="entry name" value="MnmG-rel_CS"/>
</dbReference>
<evidence type="ECO:0000256" key="6">
    <source>
        <dbReference type="ARBA" id="ARBA00022679"/>
    </source>
</evidence>
<dbReference type="GO" id="GO:0005829">
    <property type="term" value="C:cytosol"/>
    <property type="evidence" value="ECO:0007669"/>
    <property type="project" value="TreeGrafter"/>
</dbReference>
<feature type="domain" description="MnmG N-terminal" evidence="12">
    <location>
        <begin position="6"/>
        <end position="376"/>
    </location>
</feature>
<dbReference type="Proteomes" id="UP000298179">
    <property type="component" value="Unassembled WGS sequence"/>
</dbReference>
<proteinExistence type="inferred from homology"/>
<dbReference type="GO" id="GO:0047151">
    <property type="term" value="F:tRNA (uracil(54)-C5)-methyltransferase activity, 5,10-methylenetetrahydrofolate-dependent"/>
    <property type="evidence" value="ECO:0007669"/>
    <property type="project" value="UniProtKB-UniRule"/>
</dbReference>
<dbReference type="InterPro" id="IPR004417">
    <property type="entry name" value="TrmFO"/>
</dbReference>
<keyword evidence="8 11" id="KW-0274">FAD</keyword>
<evidence type="ECO:0000256" key="8">
    <source>
        <dbReference type="ARBA" id="ARBA00022827"/>
    </source>
</evidence>
<dbReference type="InterPro" id="IPR040131">
    <property type="entry name" value="MnmG_N"/>
</dbReference>
<evidence type="ECO:0000256" key="11">
    <source>
        <dbReference type="HAMAP-Rule" id="MF_01037"/>
    </source>
</evidence>
<comment type="catalytic activity">
    <reaction evidence="11">
        <text>uridine(54) in tRNA + (6R)-5,10-methylene-5,6,7,8-tetrahydrofolate + NADPH + H(+) = 5-methyluridine(54) in tRNA + (6S)-5,6,7,8-tetrahydrofolate + NADP(+)</text>
        <dbReference type="Rhea" id="RHEA:62372"/>
        <dbReference type="Rhea" id="RHEA-COMP:10167"/>
        <dbReference type="Rhea" id="RHEA-COMP:10193"/>
        <dbReference type="ChEBI" id="CHEBI:15378"/>
        <dbReference type="ChEBI" id="CHEBI:15636"/>
        <dbReference type="ChEBI" id="CHEBI:57453"/>
        <dbReference type="ChEBI" id="CHEBI:57783"/>
        <dbReference type="ChEBI" id="CHEBI:58349"/>
        <dbReference type="ChEBI" id="CHEBI:65315"/>
        <dbReference type="ChEBI" id="CHEBI:74447"/>
        <dbReference type="EC" id="2.1.1.74"/>
    </reaction>
</comment>
<feature type="binding site" evidence="11">
    <location>
        <begin position="10"/>
        <end position="15"/>
    </location>
    <ligand>
        <name>FAD</name>
        <dbReference type="ChEBI" id="CHEBI:57692"/>
    </ligand>
</feature>
<comment type="function">
    <text evidence="11">Catalyzes the folate-dependent formation of 5-methyl-uridine at position 54 (M-5-U54) in all tRNAs.</text>
</comment>
<keyword evidence="5 11" id="KW-0285">Flavoprotein</keyword>
<comment type="catalytic activity">
    <reaction evidence="11">
        <text>uridine(54) in tRNA + (6R)-5,10-methylene-5,6,7,8-tetrahydrofolate + NADH + H(+) = 5-methyluridine(54) in tRNA + (6S)-5,6,7,8-tetrahydrofolate + NAD(+)</text>
        <dbReference type="Rhea" id="RHEA:16873"/>
        <dbReference type="Rhea" id="RHEA-COMP:10167"/>
        <dbReference type="Rhea" id="RHEA-COMP:10193"/>
        <dbReference type="ChEBI" id="CHEBI:15378"/>
        <dbReference type="ChEBI" id="CHEBI:15636"/>
        <dbReference type="ChEBI" id="CHEBI:57453"/>
        <dbReference type="ChEBI" id="CHEBI:57540"/>
        <dbReference type="ChEBI" id="CHEBI:57945"/>
        <dbReference type="ChEBI" id="CHEBI:65315"/>
        <dbReference type="ChEBI" id="CHEBI:74447"/>
        <dbReference type="EC" id="2.1.1.74"/>
    </reaction>
</comment>
<comment type="caution">
    <text evidence="13">The sequence shown here is derived from an EMBL/GenBank/DDBJ whole genome shotgun (WGS) entry which is preliminary data.</text>
</comment>
<evidence type="ECO:0000256" key="4">
    <source>
        <dbReference type="ARBA" id="ARBA00022603"/>
    </source>
</evidence>
<dbReference type="Gene3D" id="3.50.50.60">
    <property type="entry name" value="FAD/NAD(P)-binding domain"/>
    <property type="match status" value="2"/>
</dbReference>
<accession>A0A4Y8RC27</accession>
<dbReference type="SUPFAM" id="SSF51905">
    <property type="entry name" value="FAD/NAD(P)-binding domain"/>
    <property type="match status" value="1"/>
</dbReference>
<dbReference type="InterPro" id="IPR036188">
    <property type="entry name" value="FAD/NAD-bd_sf"/>
</dbReference>
<reference evidence="13 14" key="1">
    <citation type="submission" date="2019-03" db="EMBL/GenBank/DDBJ databases">
        <title>Jiella endophytica sp. nov., a novel endophytic bacterium isolated from root of Ficus microcarpa Linn. f.</title>
        <authorList>
            <person name="Tuo L."/>
        </authorList>
    </citation>
    <scope>NUCLEOTIDE SEQUENCE [LARGE SCALE GENOMIC DNA]</scope>
    <source>
        <strain evidence="13 14">CBS5Q-3</strain>
    </source>
</reference>
<dbReference type="OrthoDB" id="9803114at2"/>
<dbReference type="PANTHER" id="PTHR11806">
    <property type="entry name" value="GLUCOSE INHIBITED DIVISION PROTEIN A"/>
    <property type="match status" value="1"/>
</dbReference>
<keyword evidence="7 11" id="KW-0819">tRNA processing</keyword>
<protein>
    <recommendedName>
        <fullName evidence="11">Methylenetetrahydrofolate--tRNA-(uracil-5-)-methyltransferase TrmFO</fullName>
        <ecNumber evidence="11">2.1.1.74</ecNumber>
    </recommendedName>
    <alternativeName>
        <fullName evidence="11">Folate-dependent tRNA (uracil-5-)-methyltransferase</fullName>
    </alternativeName>
    <alternativeName>
        <fullName evidence="11">Folate-dependent tRNA(M-5-U54)-methyltransferase</fullName>
    </alternativeName>
</protein>
<dbReference type="NCBIfam" id="TIGR00137">
    <property type="entry name" value="gid_trmFO"/>
    <property type="match status" value="1"/>
</dbReference>
<keyword evidence="4 11" id="KW-0489">Methyltransferase</keyword>
<evidence type="ECO:0000259" key="12">
    <source>
        <dbReference type="Pfam" id="PF01134"/>
    </source>
</evidence>
<dbReference type="GO" id="GO:0030488">
    <property type="term" value="P:tRNA methylation"/>
    <property type="evidence" value="ECO:0007669"/>
    <property type="project" value="TreeGrafter"/>
</dbReference>
<dbReference type="NCBIfam" id="NF003739">
    <property type="entry name" value="PRK05335.1"/>
    <property type="match status" value="1"/>
</dbReference>
<comment type="similarity">
    <text evidence="11">Belongs to the MnmG family. TrmFO subfamily.</text>
</comment>
<evidence type="ECO:0000256" key="1">
    <source>
        <dbReference type="ARBA" id="ARBA00001974"/>
    </source>
</evidence>
<dbReference type="EMBL" id="SOZD01000008">
    <property type="protein sequence ID" value="TFF18716.1"/>
    <property type="molecule type" value="Genomic_DNA"/>
</dbReference>
<comment type="function">
    <text evidence="2">NAD-binding protein involved in the addition of a carboxymethylaminomethyl (cmnm) group at the wobble position (U34) of certain tRNAs, forming tRNA-cmnm(5)s(2)U34.</text>
</comment>
<dbReference type="PANTHER" id="PTHR11806:SF2">
    <property type="entry name" value="METHYLENETETRAHYDROFOLATE--TRNA-(URACIL-5-)-METHYLTRANSFERASE TRMFO"/>
    <property type="match status" value="1"/>
</dbReference>
<evidence type="ECO:0000313" key="14">
    <source>
        <dbReference type="Proteomes" id="UP000298179"/>
    </source>
</evidence>
<comment type="cofactor">
    <cofactor evidence="1 11">
        <name>FAD</name>
        <dbReference type="ChEBI" id="CHEBI:57692"/>
    </cofactor>
</comment>
<evidence type="ECO:0000313" key="13">
    <source>
        <dbReference type="EMBL" id="TFF18716.1"/>
    </source>
</evidence>
<gene>
    <name evidence="11" type="primary">trmFO</name>
    <name evidence="13" type="ORF">E3C22_21055</name>
</gene>
<keyword evidence="10 11" id="KW-0520">NAD</keyword>
<comment type="subcellular location">
    <subcellularLocation>
        <location evidence="11">Cytoplasm</location>
    </subcellularLocation>
</comment>
<evidence type="ECO:0000256" key="7">
    <source>
        <dbReference type="ARBA" id="ARBA00022694"/>
    </source>
</evidence>
<dbReference type="GO" id="GO:0002098">
    <property type="term" value="P:tRNA wobble uridine modification"/>
    <property type="evidence" value="ECO:0007669"/>
    <property type="project" value="TreeGrafter"/>
</dbReference>
<name>A0A4Y8RC27_9HYPH</name>
<keyword evidence="9 11" id="KW-0521">NADP</keyword>